<feature type="domain" description="Histidine kinase" evidence="9">
    <location>
        <begin position="543"/>
        <end position="634"/>
    </location>
</feature>
<sequence>MKLASWACCAISLLIGLTAVVLAQGTSPSGVQIQHFEAAVHHVVPLGPQLPEPGVVRPDLSEPGWTPVALPVVTPRQLVSMYQGPRQWHMHWYHVRYVLPPRGASPALAVYAARVQGGPVEVHVNDRLLLANRYHWGSQWNRPLYVQIPADVVFTSPGVDVVIDVVVGVPLRDKMNHSLATLWVGPADEVRAMADRRTLAHVTGPQVTSLTILVLGLFSFGVWWRRRRESAYLLFALASTAWWVRNLHYHVDLPRSGPVHDWFWWLTNASMSWVMVLTYLFALRFHNRRYRKVEWLLVGFTLLSTLLTIPPLPGDPLVLQQALNALVSIFVTAFITWIAVRHQSRELRLLTATLWVGIALGIHDLLLVSLRITPESAYLMPYATLLVFGAFLYAVLRRYSGAIEEVEQINASLEHRLAQRTSELEDNHRRLRAVEREQALLLERQRLMRDMHDGMGSALMSSLVLVEQGKLDLPSVAQVLRECVDDLRLVIDSLEPIGHDLVTLLATLRYRLGKRLEAAGLQLEWQVDDLPPLPWLDPTAALQVLRIVQEALTNILKHARARKVRIALRKAGQQVEVDITDDGLGFDVAAMTANSEGGRGLRNLRKRAQGLGGDVLFTSQAGHTQVTLVLPIEREAEPVTGK</sequence>
<evidence type="ECO:0000256" key="8">
    <source>
        <dbReference type="SAM" id="SignalP"/>
    </source>
</evidence>
<keyword evidence="3" id="KW-0808">Transferase</keyword>
<evidence type="ECO:0000256" key="5">
    <source>
        <dbReference type="ARBA" id="ARBA00023012"/>
    </source>
</evidence>
<keyword evidence="7" id="KW-1133">Transmembrane helix</keyword>
<gene>
    <name evidence="10" type="ORF">AAW51_0229</name>
</gene>
<dbReference type="Gene3D" id="3.30.565.10">
    <property type="entry name" value="Histidine kinase-like ATPase, C-terminal domain"/>
    <property type="match status" value="1"/>
</dbReference>
<name>A0A0G3BK48_9BURK</name>
<dbReference type="PANTHER" id="PTHR24421:SF10">
    <property type="entry name" value="NITRATE_NITRITE SENSOR PROTEIN NARQ"/>
    <property type="match status" value="1"/>
</dbReference>
<reference evidence="10 11" key="1">
    <citation type="submission" date="2015-05" db="EMBL/GenBank/DDBJ databases">
        <authorList>
            <person name="Tang B."/>
            <person name="Yu Y."/>
        </authorList>
    </citation>
    <scope>NUCLEOTIDE SEQUENCE [LARGE SCALE GENOMIC DNA]</scope>
    <source>
        <strain evidence="10 11">DSM 7029</strain>
    </source>
</reference>
<keyword evidence="6" id="KW-0175">Coiled coil</keyword>
<comment type="catalytic activity">
    <reaction evidence="1">
        <text>ATP + protein L-histidine = ADP + protein N-phospho-L-histidine.</text>
        <dbReference type="EC" id="2.7.13.3"/>
    </reaction>
</comment>
<dbReference type="InterPro" id="IPR003594">
    <property type="entry name" value="HATPase_dom"/>
</dbReference>
<keyword evidence="4 10" id="KW-0418">Kinase</keyword>
<dbReference type="SUPFAM" id="SSF55874">
    <property type="entry name" value="ATPase domain of HSP90 chaperone/DNA topoisomerase II/histidine kinase"/>
    <property type="match status" value="1"/>
</dbReference>
<dbReference type="InterPro" id="IPR036890">
    <property type="entry name" value="HATPase_C_sf"/>
</dbReference>
<keyword evidence="7" id="KW-0472">Membrane</keyword>
<dbReference type="InterPro" id="IPR050482">
    <property type="entry name" value="Sensor_HK_TwoCompSys"/>
</dbReference>
<evidence type="ECO:0000313" key="10">
    <source>
        <dbReference type="EMBL" id="AKJ26920.1"/>
    </source>
</evidence>
<dbReference type="OrthoDB" id="8697484at2"/>
<feature type="transmembrane region" description="Helical" evidence="7">
    <location>
        <begin position="231"/>
        <end position="250"/>
    </location>
</feature>
<dbReference type="EC" id="2.7.13.3" evidence="2"/>
<dbReference type="KEGG" id="pbh:AAW51_0229"/>
<evidence type="ECO:0000256" key="3">
    <source>
        <dbReference type="ARBA" id="ARBA00022679"/>
    </source>
</evidence>
<dbReference type="CDD" id="cd16917">
    <property type="entry name" value="HATPase_UhpB-NarQ-NarX-like"/>
    <property type="match status" value="1"/>
</dbReference>
<dbReference type="SMART" id="SM00387">
    <property type="entry name" value="HATPase_c"/>
    <property type="match status" value="1"/>
</dbReference>
<feature type="transmembrane region" description="Helical" evidence="7">
    <location>
        <begin position="262"/>
        <end position="283"/>
    </location>
</feature>
<dbReference type="PROSITE" id="PS50109">
    <property type="entry name" value="HIS_KIN"/>
    <property type="match status" value="1"/>
</dbReference>
<dbReference type="InterPro" id="IPR005467">
    <property type="entry name" value="His_kinase_dom"/>
</dbReference>
<feature type="coiled-coil region" evidence="6">
    <location>
        <begin position="396"/>
        <end position="423"/>
    </location>
</feature>
<keyword evidence="11" id="KW-1185">Reference proteome</keyword>
<dbReference type="RefSeq" id="WP_053013230.1">
    <property type="nucleotide sequence ID" value="NZ_CP011371.1"/>
</dbReference>
<feature type="transmembrane region" description="Helical" evidence="7">
    <location>
        <begin position="318"/>
        <end position="340"/>
    </location>
</feature>
<organism evidence="10 11">
    <name type="scientific">Caldimonas brevitalea</name>
    <dbReference type="NCBI Taxonomy" id="413882"/>
    <lineage>
        <taxon>Bacteria</taxon>
        <taxon>Pseudomonadati</taxon>
        <taxon>Pseudomonadota</taxon>
        <taxon>Betaproteobacteria</taxon>
        <taxon>Burkholderiales</taxon>
        <taxon>Sphaerotilaceae</taxon>
        <taxon>Caldimonas</taxon>
    </lineage>
</organism>
<feature type="transmembrane region" description="Helical" evidence="7">
    <location>
        <begin position="207"/>
        <end position="224"/>
    </location>
</feature>
<dbReference type="STRING" id="413882.AAW51_0229"/>
<keyword evidence="7" id="KW-0812">Transmembrane</keyword>
<dbReference type="PANTHER" id="PTHR24421">
    <property type="entry name" value="NITRATE/NITRITE SENSOR PROTEIN NARX-RELATED"/>
    <property type="match status" value="1"/>
</dbReference>
<feature type="transmembrane region" description="Helical" evidence="7">
    <location>
        <begin position="352"/>
        <end position="372"/>
    </location>
</feature>
<evidence type="ECO:0000256" key="1">
    <source>
        <dbReference type="ARBA" id="ARBA00000085"/>
    </source>
</evidence>
<evidence type="ECO:0000256" key="6">
    <source>
        <dbReference type="SAM" id="Coils"/>
    </source>
</evidence>
<proteinExistence type="predicted"/>
<dbReference type="PATRIC" id="fig|413882.6.peg.237"/>
<evidence type="ECO:0000256" key="4">
    <source>
        <dbReference type="ARBA" id="ARBA00022777"/>
    </source>
</evidence>
<dbReference type="GO" id="GO:0000160">
    <property type="term" value="P:phosphorelay signal transduction system"/>
    <property type="evidence" value="ECO:0007669"/>
    <property type="project" value="UniProtKB-KW"/>
</dbReference>
<feature type="signal peptide" evidence="8">
    <location>
        <begin position="1"/>
        <end position="23"/>
    </location>
</feature>
<evidence type="ECO:0000313" key="11">
    <source>
        <dbReference type="Proteomes" id="UP000035352"/>
    </source>
</evidence>
<dbReference type="InterPro" id="IPR011623">
    <property type="entry name" value="7TMR_DISM_rcpt_extracell_dom1"/>
</dbReference>
<keyword evidence="8" id="KW-0732">Signal</keyword>
<dbReference type="EMBL" id="CP011371">
    <property type="protein sequence ID" value="AKJ26920.1"/>
    <property type="molecule type" value="Genomic_DNA"/>
</dbReference>
<dbReference type="Pfam" id="PF02518">
    <property type="entry name" value="HATPase_c"/>
    <property type="match status" value="1"/>
</dbReference>
<feature type="chain" id="PRO_5005183596" description="histidine kinase" evidence="8">
    <location>
        <begin position="24"/>
        <end position="642"/>
    </location>
</feature>
<feature type="transmembrane region" description="Helical" evidence="7">
    <location>
        <begin position="295"/>
        <end position="312"/>
    </location>
</feature>
<protein>
    <recommendedName>
        <fullName evidence="2">histidine kinase</fullName>
        <ecNumber evidence="2">2.7.13.3</ecNumber>
    </recommendedName>
</protein>
<dbReference type="GO" id="GO:0004673">
    <property type="term" value="F:protein histidine kinase activity"/>
    <property type="evidence" value="ECO:0007669"/>
    <property type="project" value="UniProtKB-EC"/>
</dbReference>
<dbReference type="AlphaFoldDB" id="A0A0G3BK48"/>
<evidence type="ECO:0000256" key="7">
    <source>
        <dbReference type="SAM" id="Phobius"/>
    </source>
</evidence>
<dbReference type="Pfam" id="PF07695">
    <property type="entry name" value="7TMR-DISM_7TM"/>
    <property type="match status" value="1"/>
</dbReference>
<dbReference type="Proteomes" id="UP000035352">
    <property type="component" value="Chromosome"/>
</dbReference>
<evidence type="ECO:0000259" key="9">
    <source>
        <dbReference type="PROSITE" id="PS50109"/>
    </source>
</evidence>
<keyword evidence="5" id="KW-0902">Two-component regulatory system</keyword>
<accession>A0A0G3BK48</accession>
<evidence type="ECO:0000256" key="2">
    <source>
        <dbReference type="ARBA" id="ARBA00012438"/>
    </source>
</evidence>
<feature type="transmembrane region" description="Helical" evidence="7">
    <location>
        <begin position="378"/>
        <end position="396"/>
    </location>
</feature>
<dbReference type="Gene3D" id="1.20.5.1930">
    <property type="match status" value="1"/>
</dbReference>